<evidence type="ECO:0000313" key="4">
    <source>
        <dbReference type="Proteomes" id="UP001589576"/>
    </source>
</evidence>
<keyword evidence="4" id="KW-1185">Reference proteome</keyword>
<dbReference type="SUPFAM" id="SSF49265">
    <property type="entry name" value="Fibronectin type III"/>
    <property type="match status" value="1"/>
</dbReference>
<sequence length="1716" mass="174045">MKTLLHHSKKLTVTITLVSLFFCFNFLSAQSIANYSGTNYSASSGTFTPLSGATAVSSLLADDVISSALPIGFDFFYMGTKYTQLQAGSDGYITLDTASSSSFTNNLATGTTVTRPVIAPFWDDMDGRGTGAVASYLTSGTAGSRIFTFQWLNWVRTGGTSPVMSFQVKLYEDTGRIQFVYRSETATLSGAGASIGLSAVSTGSGNYVSLNGAGSSPTSSTTSETTTISAKPATGQIYTFTPLALSAPSGLSFTNIASSSMTLNWTDNATGEIGYVIYYSTDNVNFTYLGQLPANTTAADVSGFSPGTLYYWKVYALRECLSTALSGTQATKGGVAFSTSGSFTVPCYVTSLTVEAWGGGGRGGARTGGNIVCAGGGGGAYSSSVLTTFSSPYTVTVGAGSTSTAAGGDSSFGSAVIAKGGLSVANDNNTTRGAGGLASASTGTIKFNGGTGAAGTNGSFGGGGGSSAGSLVAGNFTNATTTQGTGATAPFNGGDGGDGATSSAAGIDGTFPGGGGGGGGRITGTNRAPGNGAGGQVIVSWTCPSATIAYAGGPFCKSLSSATVTITGTDARATCSNTFSSTAGLSINTTTGAINPSASTVGTYTVSYQLTAAGGCSAVNATVSVTIIDVPTIAVITTPSALCSGGSLNPTAPTVTANGSTVSSQGWQLETTVGGGVFATLTVPYTVAFADNGKKIRYTATNGCGTTNGNQVTLTVNDVPTIAAITAPSALCSGGSLNPTAPTVTANGSTVSSQGWQLETTVGGGVFATLTVPYTVAFADNGKKIRYTATNGCGTTNGNQVTLTVNNVPTIASITTPSALCSGGSLNPTAPTVTANGSTVSSQGWQLETTVGGGVFATLTVPYTVAFADNGKKIRYIATNGCGTTNGNQVTLTVNNVPTIAAISAPSALCSGGSLNPTAPTVTANGSTVSSQGWQLETTVGGGVFATLTVPYTVAFADNGKKIRYTATNGCGTTNGNQVTLTINDAPTIASISAPAALCSGGSLNPTAPTVTANGSTVSSQGWQLETTVGGGVFATLTVPYTVAFADNGKKIRYIATNGCGTTNGNQVTLTVNPASTAAVISGTTSICLGSTTNLQAAITGGTSPYSVIYTDGTNNFTVNSYVSGTNISVSPTTSTTYTLVSVQSANGCFGTGNSGSAVVTLASTSTSDGVTWSNGTPTGTKDAIFTGNATIGADLTACSLTVNNSAVVSVTSGFDVTLNGALTVSSGSFTLNNNSNLIQNGTNFTNSGNIIVKRNSSLLKRLDYTLWSSPVTGQGLYAFSKFTLPNRFYYYDTAADNYNSSVGFSLTGLQYPSPLTSPNGVDGTDSAGVTFTNGKSYLIRVPYNHPTSPTVYPGVFTGVANNGTISPTVSTSANGYNAVGNPYPSRLNVHNFIDGNTNITGPLYFWRKTNTTATSTSYATLTKTAYVANGSAGGDTGTGFFPTGGGQEANWVLNVGQGFIVKVTSGSTISFTNSMRRSLNSDQFFKNSTSVNTVGNGLYWLNLTDTTGVYSQMAVGYSAEGTVGYDRGIDGENINKEFYLTSLIGANEYSIQGRPVFDSSDIVPLSYKAVTSGNYTIAIDHTDGLFTDVGQPIYLKDNLTSTEHDLHTGAYTFTSNAGTFNNRFEIIYQSQLGVGTPTFSANNVIIYNQNNEFVVKSGTSVMSSVKVFDIRGRLLEEKKGINANQTTIGSGLANEVLLVQITSVDGITVTKKVVR</sequence>
<dbReference type="PROSITE" id="PS50853">
    <property type="entry name" value="FN3"/>
    <property type="match status" value="1"/>
</dbReference>
<evidence type="ECO:0000313" key="3">
    <source>
        <dbReference type="EMBL" id="MFB9089146.1"/>
    </source>
</evidence>
<feature type="region of interest" description="Disordered" evidence="1">
    <location>
        <begin position="482"/>
        <end position="528"/>
    </location>
</feature>
<gene>
    <name evidence="3" type="ORF">ACFFUU_05995</name>
</gene>
<feature type="domain" description="Fibronectin type-III" evidence="2">
    <location>
        <begin position="247"/>
        <end position="334"/>
    </location>
</feature>
<protein>
    <submittedName>
        <fullName evidence="3">Beta strand repeat-containing protein</fullName>
    </submittedName>
</protein>
<dbReference type="Proteomes" id="UP001589576">
    <property type="component" value="Unassembled WGS sequence"/>
</dbReference>
<evidence type="ECO:0000256" key="1">
    <source>
        <dbReference type="SAM" id="MobiDB-lite"/>
    </source>
</evidence>
<accession>A0ABV5GDF9</accession>
<dbReference type="InterPro" id="IPR013783">
    <property type="entry name" value="Ig-like_fold"/>
</dbReference>
<dbReference type="CDD" id="cd00063">
    <property type="entry name" value="FN3"/>
    <property type="match status" value="1"/>
</dbReference>
<dbReference type="InterPro" id="IPR003961">
    <property type="entry name" value="FN3_dom"/>
</dbReference>
<dbReference type="EMBL" id="JBHMFB010000016">
    <property type="protein sequence ID" value="MFB9089146.1"/>
    <property type="molecule type" value="Genomic_DNA"/>
</dbReference>
<organism evidence="3 4">
    <name type="scientific">Flavobacterium paronense</name>
    <dbReference type="NCBI Taxonomy" id="1392775"/>
    <lineage>
        <taxon>Bacteria</taxon>
        <taxon>Pseudomonadati</taxon>
        <taxon>Bacteroidota</taxon>
        <taxon>Flavobacteriia</taxon>
        <taxon>Flavobacteriales</taxon>
        <taxon>Flavobacteriaceae</taxon>
        <taxon>Flavobacterium</taxon>
    </lineage>
</organism>
<dbReference type="Pfam" id="PF00041">
    <property type="entry name" value="fn3"/>
    <property type="match status" value="1"/>
</dbReference>
<comment type="caution">
    <text evidence="3">The sequence shown here is derived from an EMBL/GenBank/DDBJ whole genome shotgun (WGS) entry which is preliminary data.</text>
</comment>
<proteinExistence type="predicted"/>
<dbReference type="Gene3D" id="2.60.40.10">
    <property type="entry name" value="Immunoglobulins"/>
    <property type="match status" value="1"/>
</dbReference>
<dbReference type="Pfam" id="PF21722">
    <property type="entry name" value="Gly_rich_2"/>
    <property type="match status" value="1"/>
</dbReference>
<dbReference type="InterPro" id="IPR049304">
    <property type="entry name" value="Gly_rich_dom"/>
</dbReference>
<evidence type="ECO:0000259" key="2">
    <source>
        <dbReference type="PROSITE" id="PS50853"/>
    </source>
</evidence>
<dbReference type="NCBIfam" id="NF033708">
    <property type="entry name" value="T9SS_Cterm_ChiA"/>
    <property type="match status" value="1"/>
</dbReference>
<dbReference type="InterPro" id="IPR036116">
    <property type="entry name" value="FN3_sf"/>
</dbReference>
<name>A0ABV5GDF9_9FLAO</name>
<reference evidence="3 4" key="1">
    <citation type="submission" date="2024-09" db="EMBL/GenBank/DDBJ databases">
        <authorList>
            <person name="Sun Q."/>
            <person name="Mori K."/>
        </authorList>
    </citation>
    <scope>NUCLEOTIDE SEQUENCE [LARGE SCALE GENOMIC DNA]</scope>
    <source>
        <strain evidence="3 4">CECT 8460</strain>
    </source>
</reference>
<feature type="compositionally biased region" description="Low complexity" evidence="1">
    <location>
        <begin position="500"/>
        <end position="510"/>
    </location>
</feature>
<dbReference type="SMART" id="SM00060">
    <property type="entry name" value="FN3"/>
    <property type="match status" value="1"/>
</dbReference>
<feature type="compositionally biased region" description="Gly residues" evidence="1">
    <location>
        <begin position="511"/>
        <end position="522"/>
    </location>
</feature>
<dbReference type="RefSeq" id="WP_290286103.1">
    <property type="nucleotide sequence ID" value="NZ_JAUFQN010000019.1"/>
</dbReference>